<comment type="caution">
    <text evidence="2">The sequence shown here is derived from an EMBL/GenBank/DDBJ whole genome shotgun (WGS) entry which is preliminary data.</text>
</comment>
<feature type="domain" description="Methyltransferase" evidence="1">
    <location>
        <begin position="47"/>
        <end position="152"/>
    </location>
</feature>
<accession>A0AB34FV72</accession>
<dbReference type="Gene3D" id="3.40.50.150">
    <property type="entry name" value="Vaccinia Virus protein VP39"/>
    <property type="match status" value="1"/>
</dbReference>
<dbReference type="SUPFAM" id="SSF53335">
    <property type="entry name" value="S-adenosyl-L-methionine-dependent methyltransferases"/>
    <property type="match status" value="1"/>
</dbReference>
<evidence type="ECO:0000259" key="1">
    <source>
        <dbReference type="Pfam" id="PF13649"/>
    </source>
</evidence>
<dbReference type="PANTHER" id="PTHR43464:SF89">
    <property type="entry name" value="METHYLTRANSFERASE"/>
    <property type="match status" value="1"/>
</dbReference>
<dbReference type="GO" id="GO:0010420">
    <property type="term" value="F:polyprenyldihydroxybenzoate methyltransferase activity"/>
    <property type="evidence" value="ECO:0007669"/>
    <property type="project" value="TreeGrafter"/>
</dbReference>
<evidence type="ECO:0000313" key="2">
    <source>
        <dbReference type="EMBL" id="KAJ6443368.1"/>
    </source>
</evidence>
<dbReference type="InterPro" id="IPR041698">
    <property type="entry name" value="Methyltransf_25"/>
</dbReference>
<organism evidence="2 3">
    <name type="scientific">Purpureocillium lavendulum</name>
    <dbReference type="NCBI Taxonomy" id="1247861"/>
    <lineage>
        <taxon>Eukaryota</taxon>
        <taxon>Fungi</taxon>
        <taxon>Dikarya</taxon>
        <taxon>Ascomycota</taxon>
        <taxon>Pezizomycotina</taxon>
        <taxon>Sordariomycetes</taxon>
        <taxon>Hypocreomycetidae</taxon>
        <taxon>Hypocreales</taxon>
        <taxon>Ophiocordycipitaceae</taxon>
        <taxon>Purpureocillium</taxon>
    </lineage>
</organism>
<dbReference type="Proteomes" id="UP001163105">
    <property type="component" value="Unassembled WGS sequence"/>
</dbReference>
<dbReference type="PANTHER" id="PTHR43464">
    <property type="entry name" value="METHYLTRANSFERASE"/>
    <property type="match status" value="1"/>
</dbReference>
<proteinExistence type="predicted"/>
<dbReference type="EMBL" id="JAQHRD010000003">
    <property type="protein sequence ID" value="KAJ6443368.1"/>
    <property type="molecule type" value="Genomic_DNA"/>
</dbReference>
<keyword evidence="3" id="KW-1185">Reference proteome</keyword>
<gene>
    <name evidence="2" type="ORF">O9K51_04547</name>
</gene>
<evidence type="ECO:0000313" key="3">
    <source>
        <dbReference type="Proteomes" id="UP001163105"/>
    </source>
</evidence>
<dbReference type="Pfam" id="PF13649">
    <property type="entry name" value="Methyltransf_25"/>
    <property type="match status" value="1"/>
</dbReference>
<reference evidence="2" key="1">
    <citation type="submission" date="2023-01" db="EMBL/GenBank/DDBJ databases">
        <title>The growth and conidiation of Purpureocillium lavendulum are regulated by nitrogen source and histone H3K14 acetylation.</title>
        <authorList>
            <person name="Tang P."/>
            <person name="Han J."/>
            <person name="Zhang C."/>
            <person name="Tang P."/>
            <person name="Qi F."/>
            <person name="Zhang K."/>
            <person name="Liang L."/>
        </authorList>
    </citation>
    <scope>NUCLEOTIDE SEQUENCE</scope>
    <source>
        <strain evidence="2">YMF1.00683</strain>
    </source>
</reference>
<dbReference type="InterPro" id="IPR029063">
    <property type="entry name" value="SAM-dependent_MTases_sf"/>
</dbReference>
<dbReference type="CDD" id="cd02440">
    <property type="entry name" value="AdoMet_MTases"/>
    <property type="match status" value="1"/>
</dbReference>
<sequence length="283" mass="31280">MAPAQSLQYACAQHMYANRADDYDSSWHASYTARFMELAAPQPGERVLALACGTGLEAEHAAPLVGEPSGGGLVVGVDATPAMLDVFRRKRAADPVLAARTRVLQHDVTDLSGFAGVEPASFDLIVCSNAFVLFDDPAAVVRHWKTYLRDGGRMVIDVTHERNLHQGLLMEAVAERMGVAFPSDRRWITSRDSFRRVLEAQGLRVERVEALEKVSGKGTVYLGTEEADAQFDYITSMPLSSELATEEFKQKARPLFKEEWQKAAVDGKLEVCDILYVYVARKI</sequence>
<protein>
    <submittedName>
        <fullName evidence="2">Protein-l-isoaspartate(D-aspartate) o-methyltransferase</fullName>
    </submittedName>
</protein>
<dbReference type="AlphaFoldDB" id="A0AB34FV72"/>
<name>A0AB34FV72_9HYPO</name>